<gene>
    <name evidence="3" type="ORF">BO78DRAFT_394915</name>
</gene>
<dbReference type="AlphaFoldDB" id="A0A319EGE4"/>
<feature type="region of interest" description="Disordered" evidence="1">
    <location>
        <begin position="1"/>
        <end position="81"/>
    </location>
</feature>
<proteinExistence type="predicted"/>
<feature type="transmembrane region" description="Helical" evidence="2">
    <location>
        <begin position="309"/>
        <end position="330"/>
    </location>
</feature>
<evidence type="ECO:0000256" key="2">
    <source>
        <dbReference type="SAM" id="Phobius"/>
    </source>
</evidence>
<feature type="compositionally biased region" description="Basic and acidic residues" evidence="1">
    <location>
        <begin position="115"/>
        <end position="128"/>
    </location>
</feature>
<dbReference type="Proteomes" id="UP000248423">
    <property type="component" value="Unassembled WGS sequence"/>
</dbReference>
<keyword evidence="2" id="KW-0472">Membrane</keyword>
<evidence type="ECO:0000313" key="3">
    <source>
        <dbReference type="EMBL" id="PYI09426.1"/>
    </source>
</evidence>
<name>A0A319EGE4_ASPSB</name>
<dbReference type="VEuPathDB" id="FungiDB:BO78DRAFT_394915"/>
<evidence type="ECO:0000256" key="1">
    <source>
        <dbReference type="SAM" id="MobiDB-lite"/>
    </source>
</evidence>
<reference evidence="3 4" key="1">
    <citation type="submission" date="2018-02" db="EMBL/GenBank/DDBJ databases">
        <title>The genomes of Aspergillus section Nigri reveals drivers in fungal speciation.</title>
        <authorList>
            <consortium name="DOE Joint Genome Institute"/>
            <person name="Vesth T.C."/>
            <person name="Nybo J."/>
            <person name="Theobald S."/>
            <person name="Brandl J."/>
            <person name="Frisvad J.C."/>
            <person name="Nielsen K.F."/>
            <person name="Lyhne E.K."/>
            <person name="Kogle M.E."/>
            <person name="Kuo A."/>
            <person name="Riley R."/>
            <person name="Clum A."/>
            <person name="Nolan M."/>
            <person name="Lipzen A."/>
            <person name="Salamov A."/>
            <person name="Henrissat B."/>
            <person name="Wiebenga A."/>
            <person name="De vries R.P."/>
            <person name="Grigoriev I.V."/>
            <person name="Mortensen U.H."/>
            <person name="Andersen M.R."/>
            <person name="Baker S.E."/>
        </authorList>
    </citation>
    <scope>NUCLEOTIDE SEQUENCE [LARGE SCALE GENOMIC DNA]</scope>
    <source>
        <strain evidence="3 4">CBS 121057</strain>
    </source>
</reference>
<dbReference type="EMBL" id="KZ826327">
    <property type="protein sequence ID" value="PYI09426.1"/>
    <property type="molecule type" value="Genomic_DNA"/>
</dbReference>
<sequence>MLDRPVYNSQIDWPATATMGRPTDLPPSYEESVASDPPGASRAFPPPPAFPAPPTDTTAPPIPDSRTYHSVRSDSRESDTVTLAPALSQDASALHTLITRQAEIPPRPYLTVRGSHTETRHDHNRKEDRKETVEDFSFKIDLFRYLIRDEHAPQQYGDDYDTGLQLAPDSQDGWHVLTLVRDNDGQQAYRGGRRKADTWSGHERRQRPEPVRLEDGPDNETAGLVQEHEDGPSLMGWCERFCDDPAPVRSFAFGRSVVGFDSSVLHSALTSHLRSLHYKGDISITTNMANRDLVVYSPHWVNQLRNNAFVYWCCIILQLWIITWPVIFFLERRYDVVRSVWYFSRVEGGQTQYACHRDEASIADELAPAVTQAALERRLDGKILTPQETELLDRLGRERQQRGVVVMQWDRFLGWGNDS</sequence>
<dbReference type="PANTHER" id="PTHR37848">
    <property type="entry name" value="EXPRESSED PROTEIN"/>
    <property type="match status" value="1"/>
</dbReference>
<keyword evidence="4" id="KW-1185">Reference proteome</keyword>
<feature type="region of interest" description="Disordered" evidence="1">
    <location>
        <begin position="98"/>
        <end position="128"/>
    </location>
</feature>
<dbReference type="PANTHER" id="PTHR37848:SF1">
    <property type="entry name" value="SUN DOMAIN-CONTAINING PROTEIN"/>
    <property type="match status" value="1"/>
</dbReference>
<keyword evidence="2" id="KW-1133">Transmembrane helix</keyword>
<accession>A0A319EGE4</accession>
<feature type="compositionally biased region" description="Basic and acidic residues" evidence="1">
    <location>
        <begin position="194"/>
        <end position="215"/>
    </location>
</feature>
<feature type="region of interest" description="Disordered" evidence="1">
    <location>
        <begin position="187"/>
        <end position="220"/>
    </location>
</feature>
<organism evidence="3 4">
    <name type="scientific">Aspergillus sclerotiicarbonarius (strain CBS 121057 / IBT 28362)</name>
    <dbReference type="NCBI Taxonomy" id="1448318"/>
    <lineage>
        <taxon>Eukaryota</taxon>
        <taxon>Fungi</taxon>
        <taxon>Dikarya</taxon>
        <taxon>Ascomycota</taxon>
        <taxon>Pezizomycotina</taxon>
        <taxon>Eurotiomycetes</taxon>
        <taxon>Eurotiomycetidae</taxon>
        <taxon>Eurotiales</taxon>
        <taxon>Aspergillaceae</taxon>
        <taxon>Aspergillus</taxon>
        <taxon>Aspergillus subgen. Circumdati</taxon>
    </lineage>
</organism>
<evidence type="ECO:0000313" key="4">
    <source>
        <dbReference type="Proteomes" id="UP000248423"/>
    </source>
</evidence>
<protein>
    <submittedName>
        <fullName evidence="3">Uncharacterized protein</fullName>
    </submittedName>
</protein>
<dbReference type="OrthoDB" id="2105912at2759"/>
<feature type="compositionally biased region" description="Pro residues" evidence="1">
    <location>
        <begin position="44"/>
        <end position="54"/>
    </location>
</feature>
<keyword evidence="2" id="KW-0812">Transmembrane</keyword>